<keyword evidence="2" id="KW-1185">Reference proteome</keyword>
<dbReference type="Proteomes" id="UP001303046">
    <property type="component" value="Unassembled WGS sequence"/>
</dbReference>
<sequence>MQAGVDLIKTGTSVHGQPIELVDEFCYLGCMLKNKGSHEKDIQQRCAKAVSALKPLTKYLWSNSITNEVMLRVYLSAIRSIMMYGSETSEAPSTVMERFDCTERKTFNCKIMEFHQGKEYRVQGSRGRLDGCFATFGLGHATMKSFTRKSMWCTAG</sequence>
<evidence type="ECO:0000313" key="2">
    <source>
        <dbReference type="Proteomes" id="UP001303046"/>
    </source>
</evidence>
<protein>
    <submittedName>
        <fullName evidence="1">Uncharacterized protein</fullName>
    </submittedName>
</protein>
<accession>A0ABR1CGW4</accession>
<comment type="caution">
    <text evidence="1">The sequence shown here is derived from an EMBL/GenBank/DDBJ whole genome shotgun (WGS) entry which is preliminary data.</text>
</comment>
<proteinExistence type="predicted"/>
<evidence type="ECO:0000313" key="1">
    <source>
        <dbReference type="EMBL" id="KAK6737668.1"/>
    </source>
</evidence>
<name>A0ABR1CGW4_NECAM</name>
<dbReference type="EMBL" id="JAVFWL010000002">
    <property type="protein sequence ID" value="KAK6737668.1"/>
    <property type="molecule type" value="Genomic_DNA"/>
</dbReference>
<gene>
    <name evidence="1" type="primary">Necator_chrII.g7822</name>
    <name evidence="1" type="ORF">RB195_020028</name>
</gene>
<organism evidence="1 2">
    <name type="scientific">Necator americanus</name>
    <name type="common">Human hookworm</name>
    <dbReference type="NCBI Taxonomy" id="51031"/>
    <lineage>
        <taxon>Eukaryota</taxon>
        <taxon>Metazoa</taxon>
        <taxon>Ecdysozoa</taxon>
        <taxon>Nematoda</taxon>
        <taxon>Chromadorea</taxon>
        <taxon>Rhabditida</taxon>
        <taxon>Rhabditina</taxon>
        <taxon>Rhabditomorpha</taxon>
        <taxon>Strongyloidea</taxon>
        <taxon>Ancylostomatidae</taxon>
        <taxon>Bunostominae</taxon>
        <taxon>Necator</taxon>
    </lineage>
</organism>
<reference evidence="1 2" key="1">
    <citation type="submission" date="2023-08" db="EMBL/GenBank/DDBJ databases">
        <title>A Necator americanus chromosomal reference genome.</title>
        <authorList>
            <person name="Ilik V."/>
            <person name="Petrzelkova K.J."/>
            <person name="Pardy F."/>
            <person name="Fuh T."/>
            <person name="Niatou-Singa F.S."/>
            <person name="Gouil Q."/>
            <person name="Baker L."/>
            <person name="Ritchie M.E."/>
            <person name="Jex A.R."/>
            <person name="Gazzola D."/>
            <person name="Li H."/>
            <person name="Toshio Fujiwara R."/>
            <person name="Zhan B."/>
            <person name="Aroian R.V."/>
            <person name="Pafco B."/>
            <person name="Schwarz E.M."/>
        </authorList>
    </citation>
    <scope>NUCLEOTIDE SEQUENCE [LARGE SCALE GENOMIC DNA]</scope>
    <source>
        <strain evidence="1 2">Aroian</strain>
        <tissue evidence="1">Whole animal</tissue>
    </source>
</reference>